<keyword evidence="3" id="KW-1185">Reference proteome</keyword>
<gene>
    <name evidence="2" type="ORF">CLUMA_CG017269</name>
</gene>
<feature type="chain" id="PRO_5011955598" evidence="1">
    <location>
        <begin position="18"/>
        <end position="95"/>
    </location>
</feature>
<dbReference type="Proteomes" id="UP000183832">
    <property type="component" value="Unassembled WGS sequence"/>
</dbReference>
<name>A0A1J1IYD5_9DIPT</name>
<dbReference type="AlphaFoldDB" id="A0A1J1IYD5"/>
<dbReference type="OrthoDB" id="7743490at2759"/>
<proteinExistence type="predicted"/>
<evidence type="ECO:0000313" key="2">
    <source>
        <dbReference type="EMBL" id="CRL04158.1"/>
    </source>
</evidence>
<evidence type="ECO:0000313" key="3">
    <source>
        <dbReference type="Proteomes" id="UP000183832"/>
    </source>
</evidence>
<sequence length="95" mass="10202">MKIVAVTFILIVASVFADPISISDNNVGDIVNVGVNANAKIDSKVHQNIIEAILSLLNQQVIGVNSGKDATELNEIPESSDVNFSHEMNENVENL</sequence>
<organism evidence="2 3">
    <name type="scientific">Clunio marinus</name>
    <dbReference type="NCBI Taxonomy" id="568069"/>
    <lineage>
        <taxon>Eukaryota</taxon>
        <taxon>Metazoa</taxon>
        <taxon>Ecdysozoa</taxon>
        <taxon>Arthropoda</taxon>
        <taxon>Hexapoda</taxon>
        <taxon>Insecta</taxon>
        <taxon>Pterygota</taxon>
        <taxon>Neoptera</taxon>
        <taxon>Endopterygota</taxon>
        <taxon>Diptera</taxon>
        <taxon>Nematocera</taxon>
        <taxon>Chironomoidea</taxon>
        <taxon>Chironomidae</taxon>
        <taxon>Clunio</taxon>
    </lineage>
</organism>
<feature type="signal peptide" evidence="1">
    <location>
        <begin position="1"/>
        <end position="17"/>
    </location>
</feature>
<reference evidence="2 3" key="1">
    <citation type="submission" date="2015-04" db="EMBL/GenBank/DDBJ databases">
        <authorList>
            <person name="Syromyatnikov M.Y."/>
            <person name="Popov V.N."/>
        </authorList>
    </citation>
    <scope>NUCLEOTIDE SEQUENCE [LARGE SCALE GENOMIC DNA]</scope>
</reference>
<accession>A0A1J1IYD5</accession>
<evidence type="ECO:0000256" key="1">
    <source>
        <dbReference type="SAM" id="SignalP"/>
    </source>
</evidence>
<dbReference type="EMBL" id="CVRI01000061">
    <property type="protein sequence ID" value="CRL04158.1"/>
    <property type="molecule type" value="Genomic_DNA"/>
</dbReference>
<keyword evidence="1" id="KW-0732">Signal</keyword>
<protein>
    <submittedName>
        <fullName evidence="2">CLUMA_CG017269, isoform A</fullName>
    </submittedName>
</protein>